<evidence type="ECO:0000256" key="1">
    <source>
        <dbReference type="ARBA" id="ARBA00004323"/>
    </source>
</evidence>
<evidence type="ECO:0000256" key="6">
    <source>
        <dbReference type="ARBA" id="ARBA00023136"/>
    </source>
</evidence>
<dbReference type="InterPro" id="IPR005331">
    <property type="entry name" value="Sulfotransferase"/>
</dbReference>
<sequence>MVAFNEYFERMTAVLLSPKYQFLFVHIPKTGGTSIRVALRGYKWKDPWRIPMFVCSRLSALSGHRLACKLPRHAKVIAAKEMLPRDYFQSLFKFAFVRNPWDLQVSSFHHIRRERPHLMKGLETFEDFLKYKLDPERPYVFHFDVSIERQSDYLVDLDGSLIVDFVGRYERLEQDFHEACRRMGIRTPALPHKRKATDRRDYRVYYTDETAELVERHFRRDIELFGYRFDDH</sequence>
<keyword evidence="7" id="KW-0325">Glycoprotein</keyword>
<proteinExistence type="predicted"/>
<keyword evidence="9" id="KW-1185">Reference proteome</keyword>
<evidence type="ECO:0000256" key="7">
    <source>
        <dbReference type="ARBA" id="ARBA00023180"/>
    </source>
</evidence>
<reference evidence="8 9" key="1">
    <citation type="submission" date="2017-04" db="EMBL/GenBank/DDBJ databases">
        <authorList>
            <person name="Afonso C.L."/>
            <person name="Miller P.J."/>
            <person name="Scott M.A."/>
            <person name="Spackman E."/>
            <person name="Goraichik I."/>
            <person name="Dimitrov K.M."/>
            <person name="Suarez D.L."/>
            <person name="Swayne D.E."/>
        </authorList>
    </citation>
    <scope>NUCLEOTIDE SEQUENCE [LARGE SCALE GENOMIC DNA]</scope>
    <source>
        <strain evidence="8 9">DSM 13146</strain>
    </source>
</reference>
<evidence type="ECO:0000256" key="3">
    <source>
        <dbReference type="ARBA" id="ARBA00022692"/>
    </source>
</evidence>
<dbReference type="AlphaFoldDB" id="A0A1W1X1G5"/>
<organism evidence="8 9">
    <name type="scientific">Desulfacinum hydrothermale DSM 13146</name>
    <dbReference type="NCBI Taxonomy" id="1121390"/>
    <lineage>
        <taxon>Bacteria</taxon>
        <taxon>Pseudomonadati</taxon>
        <taxon>Thermodesulfobacteriota</taxon>
        <taxon>Syntrophobacteria</taxon>
        <taxon>Syntrophobacterales</taxon>
        <taxon>Syntrophobacteraceae</taxon>
        <taxon>Desulfacinum</taxon>
    </lineage>
</organism>
<keyword evidence="2 8" id="KW-0808">Transferase</keyword>
<dbReference type="InterPro" id="IPR027417">
    <property type="entry name" value="P-loop_NTPase"/>
</dbReference>
<evidence type="ECO:0000313" key="8">
    <source>
        <dbReference type="EMBL" id="SMC17610.1"/>
    </source>
</evidence>
<accession>A0A1W1X1G5</accession>
<dbReference type="GO" id="GO:0016020">
    <property type="term" value="C:membrane"/>
    <property type="evidence" value="ECO:0007669"/>
    <property type="project" value="InterPro"/>
</dbReference>
<dbReference type="STRING" id="1121390.SAMN02746041_00360"/>
<evidence type="ECO:0000256" key="5">
    <source>
        <dbReference type="ARBA" id="ARBA00023034"/>
    </source>
</evidence>
<gene>
    <name evidence="8" type="ORF">SAMN02746041_00360</name>
</gene>
<keyword evidence="6" id="KW-0472">Membrane</keyword>
<dbReference type="Gene3D" id="3.40.50.300">
    <property type="entry name" value="P-loop containing nucleotide triphosphate hydrolases"/>
    <property type="match status" value="1"/>
</dbReference>
<evidence type="ECO:0000256" key="2">
    <source>
        <dbReference type="ARBA" id="ARBA00022679"/>
    </source>
</evidence>
<keyword evidence="5" id="KW-0333">Golgi apparatus</keyword>
<dbReference type="GO" id="GO:0008146">
    <property type="term" value="F:sulfotransferase activity"/>
    <property type="evidence" value="ECO:0007669"/>
    <property type="project" value="InterPro"/>
</dbReference>
<dbReference type="PANTHER" id="PTHR12137:SF54">
    <property type="entry name" value="CARBOHYDRATE SULFOTRANSFERASE"/>
    <property type="match status" value="1"/>
</dbReference>
<dbReference type="InterPro" id="IPR018011">
    <property type="entry name" value="Carb_sulfotrans_8-10"/>
</dbReference>
<evidence type="ECO:0000256" key="4">
    <source>
        <dbReference type="ARBA" id="ARBA00022989"/>
    </source>
</evidence>
<comment type="subcellular location">
    <subcellularLocation>
        <location evidence="1">Golgi apparatus membrane</location>
        <topology evidence="1">Single-pass type II membrane protein</topology>
    </subcellularLocation>
</comment>
<protein>
    <submittedName>
        <fullName evidence="8">Sulfotransferase family protein</fullName>
    </submittedName>
</protein>
<dbReference type="GO" id="GO:0016051">
    <property type="term" value="P:carbohydrate biosynthetic process"/>
    <property type="evidence" value="ECO:0007669"/>
    <property type="project" value="InterPro"/>
</dbReference>
<dbReference type="SUPFAM" id="SSF52540">
    <property type="entry name" value="P-loop containing nucleoside triphosphate hydrolases"/>
    <property type="match status" value="1"/>
</dbReference>
<dbReference type="EMBL" id="FWXF01000001">
    <property type="protein sequence ID" value="SMC17610.1"/>
    <property type="molecule type" value="Genomic_DNA"/>
</dbReference>
<keyword evidence="4" id="KW-1133">Transmembrane helix</keyword>
<name>A0A1W1X1G5_9BACT</name>
<dbReference type="Pfam" id="PF03567">
    <property type="entry name" value="Sulfotransfer_2"/>
    <property type="match status" value="1"/>
</dbReference>
<evidence type="ECO:0000313" key="9">
    <source>
        <dbReference type="Proteomes" id="UP000192783"/>
    </source>
</evidence>
<dbReference type="PANTHER" id="PTHR12137">
    <property type="entry name" value="CARBOHYDRATE SULFOTRANSFERASE"/>
    <property type="match status" value="1"/>
</dbReference>
<dbReference type="Proteomes" id="UP000192783">
    <property type="component" value="Unassembled WGS sequence"/>
</dbReference>
<keyword evidence="3" id="KW-0812">Transmembrane</keyword>